<evidence type="ECO:0000313" key="3">
    <source>
        <dbReference type="Proteomes" id="UP000077069"/>
    </source>
</evidence>
<dbReference type="AlphaFoldDB" id="A0A177CUL7"/>
<gene>
    <name evidence="2" type="ORF">CC84DRAFT_1139438</name>
</gene>
<feature type="region of interest" description="Disordered" evidence="1">
    <location>
        <begin position="1"/>
        <end position="42"/>
    </location>
</feature>
<reference evidence="2 3" key="1">
    <citation type="submission" date="2016-05" db="EMBL/GenBank/DDBJ databases">
        <title>Comparative analysis of secretome profiles of manganese(II)-oxidizing ascomycete fungi.</title>
        <authorList>
            <consortium name="DOE Joint Genome Institute"/>
            <person name="Zeiner C.A."/>
            <person name="Purvine S.O."/>
            <person name="Zink E.M."/>
            <person name="Wu S."/>
            <person name="Pasa-Tolic L."/>
            <person name="Chaput D.L."/>
            <person name="Haridas S."/>
            <person name="Grigoriev I.V."/>
            <person name="Santelli C.M."/>
            <person name="Hansel C.M."/>
        </authorList>
    </citation>
    <scope>NUCLEOTIDE SEQUENCE [LARGE SCALE GENOMIC DNA]</scope>
    <source>
        <strain evidence="2 3">AP3s5-JAC2a</strain>
    </source>
</reference>
<organism evidence="2 3">
    <name type="scientific">Paraphaeosphaeria sporulosa</name>
    <dbReference type="NCBI Taxonomy" id="1460663"/>
    <lineage>
        <taxon>Eukaryota</taxon>
        <taxon>Fungi</taxon>
        <taxon>Dikarya</taxon>
        <taxon>Ascomycota</taxon>
        <taxon>Pezizomycotina</taxon>
        <taxon>Dothideomycetes</taxon>
        <taxon>Pleosporomycetidae</taxon>
        <taxon>Pleosporales</taxon>
        <taxon>Massarineae</taxon>
        <taxon>Didymosphaeriaceae</taxon>
        <taxon>Paraphaeosphaeria</taxon>
    </lineage>
</organism>
<dbReference type="OrthoDB" id="5336357at2759"/>
<dbReference type="InParanoid" id="A0A177CUL7"/>
<evidence type="ECO:0000313" key="2">
    <source>
        <dbReference type="EMBL" id="OAG10708.1"/>
    </source>
</evidence>
<keyword evidence="3" id="KW-1185">Reference proteome</keyword>
<accession>A0A177CUL7</accession>
<feature type="compositionally biased region" description="Polar residues" evidence="1">
    <location>
        <begin position="26"/>
        <end position="38"/>
    </location>
</feature>
<dbReference type="GeneID" id="28759724"/>
<dbReference type="EMBL" id="KV441549">
    <property type="protein sequence ID" value="OAG10708.1"/>
    <property type="molecule type" value="Genomic_DNA"/>
</dbReference>
<name>A0A177CUL7_9PLEO</name>
<dbReference type="Proteomes" id="UP000077069">
    <property type="component" value="Unassembled WGS sequence"/>
</dbReference>
<evidence type="ECO:0000256" key="1">
    <source>
        <dbReference type="SAM" id="MobiDB-lite"/>
    </source>
</evidence>
<sequence>MGFKRKRSVDESPMSVSSFAGFATPDAQSPTPIPNGSSGMMDVDAPASRGTGWDFSNLGRIKSSDWGLRTRKRVRDNRPDEHIIHAETTINKLFSAQRNQPHAEPILSDTLPAQQAPVIQKSQKSTLHAFWKIPAPPVQLPFAQMQPQREAEAPRCEDCDTLLEKDAIDMDVDMDVDGPLDRCSLACSDCGRSVCGKCAVVTNARHCLQCATSARNPKRWW</sequence>
<protein>
    <submittedName>
        <fullName evidence="2">Uncharacterized protein</fullName>
    </submittedName>
</protein>
<proteinExistence type="predicted"/>
<dbReference type="STRING" id="1460663.A0A177CUL7"/>
<dbReference type="RefSeq" id="XP_018041073.1">
    <property type="nucleotide sequence ID" value="XM_018176238.1"/>
</dbReference>